<evidence type="ECO:0000313" key="2">
    <source>
        <dbReference type="Proteomes" id="UP000198432"/>
    </source>
</evidence>
<reference evidence="2" key="1">
    <citation type="submission" date="2017-06" db="EMBL/GenBank/DDBJ databases">
        <authorList>
            <person name="Varghese N."/>
            <person name="Submissions S."/>
        </authorList>
    </citation>
    <scope>NUCLEOTIDE SEQUENCE [LARGE SCALE GENOMIC DNA]</scope>
    <source>
        <strain evidence="2">NKM1</strain>
    </source>
</reference>
<dbReference type="Proteomes" id="UP000198432">
    <property type="component" value="Unassembled WGS sequence"/>
</dbReference>
<accession>A0A239GTY8</accession>
<dbReference type="EMBL" id="FZOQ01000012">
    <property type="protein sequence ID" value="SNS72248.1"/>
    <property type="molecule type" value="Genomic_DNA"/>
</dbReference>
<evidence type="ECO:0000313" key="1">
    <source>
        <dbReference type="EMBL" id="SNS72248.1"/>
    </source>
</evidence>
<gene>
    <name evidence="1" type="ORF">SAMN06296052_11211</name>
</gene>
<organism evidence="1 2">
    <name type="scientific">Pontibacter ummariensis</name>
    <dbReference type="NCBI Taxonomy" id="1610492"/>
    <lineage>
        <taxon>Bacteria</taxon>
        <taxon>Pseudomonadati</taxon>
        <taxon>Bacteroidota</taxon>
        <taxon>Cytophagia</taxon>
        <taxon>Cytophagales</taxon>
        <taxon>Hymenobacteraceae</taxon>
        <taxon>Pontibacter</taxon>
    </lineage>
</organism>
<dbReference type="AlphaFoldDB" id="A0A239GTY8"/>
<protein>
    <submittedName>
        <fullName evidence="1">Uncharacterized protein</fullName>
    </submittedName>
</protein>
<proteinExistence type="predicted"/>
<keyword evidence="2" id="KW-1185">Reference proteome</keyword>
<name>A0A239GTY8_9BACT</name>
<sequence>MPVHALTHDGRMDQISRETKNKFGYGLLAVLTASFGSTS</sequence>